<keyword evidence="3" id="KW-0254">Endocytosis</keyword>
<dbReference type="SUPFAM" id="SSF50729">
    <property type="entry name" value="PH domain-like"/>
    <property type="match status" value="1"/>
</dbReference>
<dbReference type="InterPro" id="IPR016135">
    <property type="entry name" value="UBQ-conjugating_enzyme/RWD"/>
</dbReference>
<dbReference type="CDD" id="cd23799">
    <property type="entry name" value="UBCc_UBE2J"/>
    <property type="match status" value="1"/>
</dbReference>
<dbReference type="AlphaFoldDB" id="A0A158Q7G1"/>
<dbReference type="SMART" id="SM00212">
    <property type="entry name" value="UBCc"/>
    <property type="match status" value="1"/>
</dbReference>
<protein>
    <submittedName>
        <fullName evidence="8">UBIQUITIN_CONJUGAT_2 domain-containing protein</fullName>
    </submittedName>
</protein>
<dbReference type="PANTHER" id="PTHR12847:SF9">
    <property type="entry name" value="NECAP-LIKE PROTEIN CG9132"/>
    <property type="match status" value="1"/>
</dbReference>
<evidence type="ECO:0000259" key="6">
    <source>
        <dbReference type="PROSITE" id="PS50127"/>
    </source>
</evidence>
<keyword evidence="4" id="KW-0653">Protein transport</keyword>
<name>A0A158Q7G1_9BILA</name>
<feature type="region of interest" description="Disordered" evidence="5">
    <location>
        <begin position="383"/>
        <end position="414"/>
    </location>
</feature>
<dbReference type="WBParaSite" id="EEL_0000456601-mRNA-1">
    <property type="protein sequence ID" value="EEL_0000456601-mRNA-1"/>
    <property type="gene ID" value="EEL_0000456601"/>
</dbReference>
<proteinExistence type="inferred from homology"/>
<keyword evidence="7" id="KW-1185">Reference proteome</keyword>
<feature type="compositionally biased region" description="Basic and acidic residues" evidence="5">
    <location>
        <begin position="383"/>
        <end position="400"/>
    </location>
</feature>
<dbReference type="Proteomes" id="UP000050640">
    <property type="component" value="Unplaced"/>
</dbReference>
<evidence type="ECO:0000256" key="5">
    <source>
        <dbReference type="SAM" id="MobiDB-lite"/>
    </source>
</evidence>
<reference evidence="8" key="1">
    <citation type="submission" date="2016-04" db="UniProtKB">
        <authorList>
            <consortium name="WormBaseParasite"/>
        </authorList>
    </citation>
    <scope>IDENTIFICATION</scope>
</reference>
<evidence type="ECO:0000313" key="7">
    <source>
        <dbReference type="Proteomes" id="UP000050640"/>
    </source>
</evidence>
<comment type="similarity">
    <text evidence="1">Belongs to the NECAP family.</text>
</comment>
<evidence type="ECO:0000256" key="3">
    <source>
        <dbReference type="ARBA" id="ARBA00022583"/>
    </source>
</evidence>
<dbReference type="STRING" id="1147741.A0A158Q7G1"/>
<evidence type="ECO:0000256" key="4">
    <source>
        <dbReference type="ARBA" id="ARBA00022927"/>
    </source>
</evidence>
<dbReference type="Pfam" id="PF00179">
    <property type="entry name" value="UQ_con"/>
    <property type="match status" value="1"/>
</dbReference>
<evidence type="ECO:0000313" key="8">
    <source>
        <dbReference type="WBParaSite" id="EEL_0000456601-mRNA-1"/>
    </source>
</evidence>
<dbReference type="CDD" id="cd13228">
    <property type="entry name" value="PHear_NECAP"/>
    <property type="match status" value="1"/>
</dbReference>
<dbReference type="Gene3D" id="2.30.29.30">
    <property type="entry name" value="Pleckstrin-homology domain (PH domain)/Phosphotyrosine-binding domain (PTB)"/>
    <property type="match status" value="1"/>
</dbReference>
<evidence type="ECO:0000256" key="1">
    <source>
        <dbReference type="ARBA" id="ARBA00007736"/>
    </source>
</evidence>
<evidence type="ECO:0000256" key="2">
    <source>
        <dbReference type="ARBA" id="ARBA00022448"/>
    </source>
</evidence>
<dbReference type="InterPro" id="IPR000608">
    <property type="entry name" value="UBC"/>
</dbReference>
<dbReference type="PANTHER" id="PTHR12847">
    <property type="entry name" value="ATP-BINDING CASSETTE ABC TRANSPORTER-RELATED"/>
    <property type="match status" value="1"/>
</dbReference>
<dbReference type="SUPFAM" id="SSF54495">
    <property type="entry name" value="UBC-like"/>
    <property type="match status" value="1"/>
</dbReference>
<dbReference type="GO" id="GO:0006897">
    <property type="term" value="P:endocytosis"/>
    <property type="evidence" value="ECO:0007669"/>
    <property type="project" value="UniProtKB-KW"/>
</dbReference>
<keyword evidence="2" id="KW-0813">Transport</keyword>
<dbReference type="InterPro" id="IPR012466">
    <property type="entry name" value="NECAP_PHear"/>
</dbReference>
<organism evidence="7 8">
    <name type="scientific">Elaeophora elaphi</name>
    <dbReference type="NCBI Taxonomy" id="1147741"/>
    <lineage>
        <taxon>Eukaryota</taxon>
        <taxon>Metazoa</taxon>
        <taxon>Ecdysozoa</taxon>
        <taxon>Nematoda</taxon>
        <taxon>Chromadorea</taxon>
        <taxon>Rhabditida</taxon>
        <taxon>Spirurina</taxon>
        <taxon>Spiruromorpha</taxon>
        <taxon>Filarioidea</taxon>
        <taxon>Onchocercidae</taxon>
        <taxon>Elaeophora</taxon>
    </lineage>
</organism>
<dbReference type="PROSITE" id="PS50127">
    <property type="entry name" value="UBC_2"/>
    <property type="match status" value="1"/>
</dbReference>
<dbReference type="GO" id="GO:0030125">
    <property type="term" value="C:clathrin vesicle coat"/>
    <property type="evidence" value="ECO:0007669"/>
    <property type="project" value="TreeGrafter"/>
</dbReference>
<accession>A0A158Q7G1</accession>
<dbReference type="Gene3D" id="3.10.110.10">
    <property type="entry name" value="Ubiquitin Conjugating Enzyme"/>
    <property type="match status" value="1"/>
</dbReference>
<sequence>MAQEYESVCLVKPEVLVYRIPPLTSNRGHKAADWKLDEPDWTGRMRLVAIGNKLELRLEDKVSGQLFAKCPVDEYPGLSIEPVIDSSRYFVVRLKNDNGQTAFIGLGFADRSDSFDLNVALQEHFKYIKKSAELCKEQMNDHPKLDLSFKKGETITINFGKKTSTNPQQARASPANASSSFGCFPLLPPPPSATSPITQRRVAFINLTREEANFQPLSKKPNQRLLKDYLELQKDPLPHILAKPLDESLLLWGYVIRGAKDTPFDGGIYYGELQFTDDFPCIPPHIIMYTPNGRFKPGELICLSISAFHSPNWDPSWTVGAFLLCFANFMMFDEKMGTGFVSSTAEQKRVFAKQSMSYNKKVLFNQFKIFFQNEHFMKAFGEKPFGPEDAKNKDKAKPVDESDDEEESELSNTGASNQDVIIANSIDLELYFVHLLNK</sequence>
<dbReference type="FunFam" id="2.30.29.30:FF:000064">
    <property type="entry name" value="Adaptin ear-binding coat-associated protein 1"/>
    <property type="match status" value="1"/>
</dbReference>
<dbReference type="Pfam" id="PF07933">
    <property type="entry name" value="DUF1681"/>
    <property type="match status" value="1"/>
</dbReference>
<dbReference type="GO" id="GO:0015031">
    <property type="term" value="P:protein transport"/>
    <property type="evidence" value="ECO:0007669"/>
    <property type="project" value="UniProtKB-KW"/>
</dbReference>
<dbReference type="InterPro" id="IPR011993">
    <property type="entry name" value="PH-like_dom_sf"/>
</dbReference>
<feature type="domain" description="UBC core" evidence="6">
    <location>
        <begin position="220"/>
        <end position="371"/>
    </location>
</feature>